<comment type="subcellular location">
    <subcellularLocation>
        <location evidence="1">Cytoplasm</location>
    </subcellularLocation>
</comment>
<keyword evidence="3" id="KW-0805">Transcription regulation</keyword>
<evidence type="ECO:0000313" key="7">
    <source>
        <dbReference type="EMBL" id="PWW03344.1"/>
    </source>
</evidence>
<dbReference type="InterPro" id="IPR036388">
    <property type="entry name" value="WH-like_DNA-bd_sf"/>
</dbReference>
<dbReference type="GO" id="GO:0006950">
    <property type="term" value="P:response to stress"/>
    <property type="evidence" value="ECO:0007669"/>
    <property type="project" value="TreeGrafter"/>
</dbReference>
<feature type="domain" description="HTH marR-type" evidence="6">
    <location>
        <begin position="16"/>
        <end position="146"/>
    </location>
</feature>
<dbReference type="EMBL" id="QGTR01000001">
    <property type="protein sequence ID" value="PWW03344.1"/>
    <property type="molecule type" value="Genomic_DNA"/>
</dbReference>
<evidence type="ECO:0000256" key="2">
    <source>
        <dbReference type="ARBA" id="ARBA00022490"/>
    </source>
</evidence>
<dbReference type="Gene3D" id="1.10.10.10">
    <property type="entry name" value="Winged helix-like DNA-binding domain superfamily/Winged helix DNA-binding domain"/>
    <property type="match status" value="1"/>
</dbReference>
<proteinExistence type="predicted"/>
<organism evidence="7 8">
    <name type="scientific">Hoeflea marina</name>
    <dbReference type="NCBI Taxonomy" id="274592"/>
    <lineage>
        <taxon>Bacteria</taxon>
        <taxon>Pseudomonadati</taxon>
        <taxon>Pseudomonadota</taxon>
        <taxon>Alphaproteobacteria</taxon>
        <taxon>Hyphomicrobiales</taxon>
        <taxon>Rhizobiaceae</taxon>
        <taxon>Hoeflea</taxon>
    </lineage>
</organism>
<dbReference type="OrthoDB" id="9806864at2"/>
<evidence type="ECO:0000256" key="3">
    <source>
        <dbReference type="ARBA" id="ARBA00023015"/>
    </source>
</evidence>
<dbReference type="PROSITE" id="PS50995">
    <property type="entry name" value="HTH_MARR_2"/>
    <property type="match status" value="1"/>
</dbReference>
<dbReference type="InterPro" id="IPR039422">
    <property type="entry name" value="MarR/SlyA-like"/>
</dbReference>
<dbReference type="GO" id="GO:0003677">
    <property type="term" value="F:DNA binding"/>
    <property type="evidence" value="ECO:0007669"/>
    <property type="project" value="UniProtKB-KW"/>
</dbReference>
<dbReference type="InterPro" id="IPR000835">
    <property type="entry name" value="HTH_MarR-typ"/>
</dbReference>
<dbReference type="InterPro" id="IPR036390">
    <property type="entry name" value="WH_DNA-bd_sf"/>
</dbReference>
<dbReference type="RefSeq" id="WP_110029923.1">
    <property type="nucleotide sequence ID" value="NZ_QGTR01000001.1"/>
</dbReference>
<reference evidence="7 8" key="1">
    <citation type="submission" date="2018-05" db="EMBL/GenBank/DDBJ databases">
        <title>Genomic Encyclopedia of Type Strains, Phase IV (KMG-IV): sequencing the most valuable type-strain genomes for metagenomic binning, comparative biology and taxonomic classification.</title>
        <authorList>
            <person name="Goeker M."/>
        </authorList>
    </citation>
    <scope>NUCLEOTIDE SEQUENCE [LARGE SCALE GENOMIC DNA]</scope>
    <source>
        <strain evidence="7 8">DSM 16791</strain>
    </source>
</reference>
<dbReference type="PANTHER" id="PTHR33164:SF5">
    <property type="entry name" value="ORGANIC HYDROPEROXIDE RESISTANCE TRANSCRIPTIONAL REGULATOR"/>
    <property type="match status" value="1"/>
</dbReference>
<evidence type="ECO:0000256" key="5">
    <source>
        <dbReference type="ARBA" id="ARBA00023163"/>
    </source>
</evidence>
<dbReference type="PRINTS" id="PR00598">
    <property type="entry name" value="HTHMARR"/>
</dbReference>
<dbReference type="Proteomes" id="UP000246352">
    <property type="component" value="Unassembled WGS sequence"/>
</dbReference>
<name>A0A317PRW0_9HYPH</name>
<comment type="caution">
    <text evidence="7">The sequence shown here is derived from an EMBL/GenBank/DDBJ whole genome shotgun (WGS) entry which is preliminary data.</text>
</comment>
<dbReference type="GO" id="GO:0003700">
    <property type="term" value="F:DNA-binding transcription factor activity"/>
    <property type="evidence" value="ECO:0007669"/>
    <property type="project" value="InterPro"/>
</dbReference>
<keyword evidence="8" id="KW-1185">Reference proteome</keyword>
<keyword evidence="5" id="KW-0804">Transcription</keyword>
<dbReference type="GO" id="GO:0005737">
    <property type="term" value="C:cytoplasm"/>
    <property type="evidence" value="ECO:0007669"/>
    <property type="project" value="UniProtKB-SubCell"/>
</dbReference>
<keyword evidence="4" id="KW-0238">DNA-binding</keyword>
<dbReference type="AlphaFoldDB" id="A0A317PRW0"/>
<dbReference type="SMART" id="SM00347">
    <property type="entry name" value="HTH_MARR"/>
    <property type="match status" value="1"/>
</dbReference>
<sequence length="160" mass="17676">MTDQSKTAKLACIQVEAMLCFDLYSTHHAVGQVYKPLLAPLGVTYPQYLVLTVLWASDNLTVGAIGERLYLESSTLTPLIKRLEGQGLVKRKRDREDERKVRVKLTKAGDAMRADVQHIPTCLTEAFGVPMPELMGVHETLGKIRAALKKQAEAEARGDA</sequence>
<evidence type="ECO:0000256" key="1">
    <source>
        <dbReference type="ARBA" id="ARBA00004496"/>
    </source>
</evidence>
<protein>
    <submittedName>
        <fullName evidence="7">MarR family protein</fullName>
    </submittedName>
</protein>
<evidence type="ECO:0000256" key="4">
    <source>
        <dbReference type="ARBA" id="ARBA00023125"/>
    </source>
</evidence>
<dbReference type="PANTHER" id="PTHR33164">
    <property type="entry name" value="TRANSCRIPTIONAL REGULATOR, MARR FAMILY"/>
    <property type="match status" value="1"/>
</dbReference>
<accession>A0A317PRW0</accession>
<dbReference type="Pfam" id="PF01047">
    <property type="entry name" value="MarR"/>
    <property type="match status" value="1"/>
</dbReference>
<dbReference type="FunFam" id="1.10.10.10:FF:000163">
    <property type="entry name" value="MarR family transcriptional regulator"/>
    <property type="match status" value="1"/>
</dbReference>
<evidence type="ECO:0000313" key="8">
    <source>
        <dbReference type="Proteomes" id="UP000246352"/>
    </source>
</evidence>
<dbReference type="SUPFAM" id="SSF46785">
    <property type="entry name" value="Winged helix' DNA-binding domain"/>
    <property type="match status" value="1"/>
</dbReference>
<keyword evidence="2" id="KW-0963">Cytoplasm</keyword>
<gene>
    <name evidence="7" type="ORF">DFR52_10124</name>
</gene>
<evidence type="ECO:0000259" key="6">
    <source>
        <dbReference type="PROSITE" id="PS50995"/>
    </source>
</evidence>